<gene>
    <name evidence="1" type="ORF">CCUS01_05407</name>
</gene>
<dbReference type="AlphaFoldDB" id="A0AAI9VD23"/>
<name>A0AAI9VD23_9PEZI</name>
<dbReference type="Proteomes" id="UP001239213">
    <property type="component" value="Unassembled WGS sequence"/>
</dbReference>
<protein>
    <submittedName>
        <fullName evidence="1">Uncharacterized protein</fullName>
    </submittedName>
</protein>
<organism evidence="1 2">
    <name type="scientific">Colletotrichum cuscutae</name>
    <dbReference type="NCBI Taxonomy" id="1209917"/>
    <lineage>
        <taxon>Eukaryota</taxon>
        <taxon>Fungi</taxon>
        <taxon>Dikarya</taxon>
        <taxon>Ascomycota</taxon>
        <taxon>Pezizomycotina</taxon>
        <taxon>Sordariomycetes</taxon>
        <taxon>Hypocreomycetidae</taxon>
        <taxon>Glomerellales</taxon>
        <taxon>Glomerellaceae</taxon>
        <taxon>Colletotrichum</taxon>
        <taxon>Colletotrichum acutatum species complex</taxon>
    </lineage>
</organism>
<evidence type="ECO:0000313" key="2">
    <source>
        <dbReference type="Proteomes" id="UP001239213"/>
    </source>
</evidence>
<proteinExistence type="predicted"/>
<keyword evidence="2" id="KW-1185">Reference proteome</keyword>
<evidence type="ECO:0000313" key="1">
    <source>
        <dbReference type="EMBL" id="KAK1474782.1"/>
    </source>
</evidence>
<sequence>MAFPSPPHIQLILLQTCPPPPIHLTALMMLAKAERRWTRNFPVPNHSQQILQTTTQLPMLPLSLLPVRKTSEPLPRPPFHPQNQPILVLLRTVVSWPIRTPVDRLFLHHNSPPLTHPPVPLLDQCGTVHYCWALTERLDWLNGENEEAVCETRPLHTHSPSISPQSPG</sequence>
<comment type="caution">
    <text evidence="1">The sequence shown here is derived from an EMBL/GenBank/DDBJ whole genome shotgun (WGS) entry which is preliminary data.</text>
</comment>
<accession>A0AAI9VD23</accession>
<dbReference type="EMBL" id="MPDP01000157">
    <property type="protein sequence ID" value="KAK1474782.1"/>
    <property type="molecule type" value="Genomic_DNA"/>
</dbReference>
<reference evidence="1" key="1">
    <citation type="submission" date="2016-11" db="EMBL/GenBank/DDBJ databases">
        <title>The genome sequence of Colletotrichum cuscutae.</title>
        <authorList>
            <person name="Baroncelli R."/>
        </authorList>
    </citation>
    <scope>NUCLEOTIDE SEQUENCE</scope>
    <source>
        <strain evidence="1">IMI 304802</strain>
    </source>
</reference>